<dbReference type="Pfam" id="PF00498">
    <property type="entry name" value="FHA"/>
    <property type="match status" value="2"/>
</dbReference>
<feature type="domain" description="FHA" evidence="10">
    <location>
        <begin position="26"/>
        <end position="75"/>
    </location>
</feature>
<dbReference type="PROSITE" id="PS50006">
    <property type="entry name" value="FHA_DOMAIN"/>
    <property type="match status" value="2"/>
</dbReference>
<evidence type="ECO:0000256" key="3">
    <source>
        <dbReference type="ARBA" id="ARBA00022553"/>
    </source>
</evidence>
<dbReference type="SUPFAM" id="SSF52540">
    <property type="entry name" value="P-loop containing nucleoside triphosphate hydrolases"/>
    <property type="match status" value="1"/>
</dbReference>
<protein>
    <submittedName>
        <fullName evidence="12">ATP-binding cassette domain-containing protein</fullName>
    </submittedName>
</protein>
<dbReference type="GO" id="GO:0005524">
    <property type="term" value="F:ATP binding"/>
    <property type="evidence" value="ECO:0007669"/>
    <property type="project" value="UniProtKB-KW"/>
</dbReference>
<feature type="transmembrane region" description="Helical" evidence="9">
    <location>
        <begin position="585"/>
        <end position="607"/>
    </location>
</feature>
<dbReference type="PANTHER" id="PTHR48041:SF139">
    <property type="entry name" value="PROTEIN SCARLET"/>
    <property type="match status" value="1"/>
</dbReference>
<feature type="domain" description="ABC transporter" evidence="11">
    <location>
        <begin position="208"/>
        <end position="442"/>
    </location>
</feature>
<evidence type="ECO:0000313" key="12">
    <source>
        <dbReference type="EMBL" id="MCP9274550.1"/>
    </source>
</evidence>
<dbReference type="InterPro" id="IPR050352">
    <property type="entry name" value="ABCG_transporters"/>
</dbReference>
<feature type="domain" description="FHA" evidence="10">
    <location>
        <begin position="121"/>
        <end position="170"/>
    </location>
</feature>
<feature type="transmembrane region" description="Helical" evidence="9">
    <location>
        <begin position="544"/>
        <end position="565"/>
    </location>
</feature>
<evidence type="ECO:0000256" key="9">
    <source>
        <dbReference type="SAM" id="Phobius"/>
    </source>
</evidence>
<keyword evidence="5" id="KW-0547">Nucleotide-binding</keyword>
<dbReference type="PROSITE" id="PS50893">
    <property type="entry name" value="ABC_TRANSPORTER_2"/>
    <property type="match status" value="1"/>
</dbReference>
<evidence type="ECO:0000256" key="7">
    <source>
        <dbReference type="ARBA" id="ARBA00022989"/>
    </source>
</evidence>
<dbReference type="SMART" id="SM00240">
    <property type="entry name" value="FHA"/>
    <property type="match status" value="2"/>
</dbReference>
<dbReference type="PANTHER" id="PTHR48041">
    <property type="entry name" value="ABC TRANSPORTER G FAMILY MEMBER 28"/>
    <property type="match status" value="1"/>
</dbReference>
<dbReference type="SUPFAM" id="SSF49879">
    <property type="entry name" value="SMAD/FHA domain"/>
    <property type="match status" value="2"/>
</dbReference>
<dbReference type="InterPro" id="IPR027417">
    <property type="entry name" value="P-loop_NTPase"/>
</dbReference>
<gene>
    <name evidence="12" type="ORF">NM203_20360</name>
</gene>
<evidence type="ECO:0000256" key="5">
    <source>
        <dbReference type="ARBA" id="ARBA00022741"/>
    </source>
</evidence>
<dbReference type="PROSITE" id="PS00211">
    <property type="entry name" value="ABC_TRANSPORTER_1"/>
    <property type="match status" value="1"/>
</dbReference>
<dbReference type="Gene3D" id="2.60.200.20">
    <property type="match status" value="2"/>
</dbReference>
<dbReference type="InterPro" id="IPR003439">
    <property type="entry name" value="ABC_transporter-like_ATP-bd"/>
</dbReference>
<proteinExistence type="predicted"/>
<dbReference type="InterPro" id="IPR013525">
    <property type="entry name" value="ABC2_TM"/>
</dbReference>
<evidence type="ECO:0000256" key="4">
    <source>
        <dbReference type="ARBA" id="ARBA00022692"/>
    </source>
</evidence>
<keyword evidence="4 9" id="KW-0812">Transmembrane</keyword>
<dbReference type="InterPro" id="IPR008984">
    <property type="entry name" value="SMAD_FHA_dom_sf"/>
</dbReference>
<keyword evidence="13" id="KW-1185">Reference proteome</keyword>
<dbReference type="Pfam" id="PF00005">
    <property type="entry name" value="ABC_tran"/>
    <property type="match status" value="1"/>
</dbReference>
<feature type="transmembrane region" description="Helical" evidence="9">
    <location>
        <begin position="505"/>
        <end position="524"/>
    </location>
</feature>
<sequence>MSDSTWPAVTVRVGGWQRTFPPGRDVVIGRDVRADIRIPHPGVSRSHLILRCRDGHWTAFDDNSFNGVYVGGQRVQTVDIRGGETINIGDPDGPRLSFDVTAEPDDRPTVITTKPVDGATIRIGRGSDNDIVVPDVLASSHHATVVLTARGPRIQQADRFTGTFVNGAPVRDAPLQDHDVVTIGNVDFVYAGGQLTRKVEPAAATSGLDVRDVSLTVAGDKTLLDRVSFSAAAGTLTAVIGPSGSGKSTLANVVVGLARPLAGSVSFEGRDLHAEYASLRGRVGIVPQDDVVHGLLTVRQALDYAAQLRMPPDTTESERQQAISQVLEELRLTPHADTRVDMLSGGQRTRVGIGIELLTGPSLLVLDEPTTGLDPALDQQVMSMLRELADAGRVVIVVTHSLMCLDACDQVLLLAPGGRLAYRGSPGQVGETMGATDWADIYAAVSADPDGAQRRYFARTEHPAARTAPAAAVVTDRRTRPPVRRQVAVLARRHLQLIVANRGHLAFLVALPFVIGLLPLAIAGDTGLRASQPGGTGGFETKQILGFMNLCAFFMGTSLSVRELVGERPIFRHEQATGLSTTAYLASKILVLGVIGVLQSAVLVAIVTAVRGSPPGASVLGDPTVELFVALSATCVTSMVLGLLVSTVARTGHQVLPLTVAVLMAQIVFAGGMVSMTDRLIEPLSWLSPSRWGLAATASTADLTTVVPKIARDDLWLHTASAWLLDIAMLAVLGVFYAALARWRIRPRRPGA</sequence>
<evidence type="ECO:0000259" key="11">
    <source>
        <dbReference type="PROSITE" id="PS50893"/>
    </source>
</evidence>
<dbReference type="Pfam" id="PF01061">
    <property type="entry name" value="ABC2_membrane"/>
    <property type="match status" value="1"/>
</dbReference>
<evidence type="ECO:0000256" key="6">
    <source>
        <dbReference type="ARBA" id="ARBA00022840"/>
    </source>
</evidence>
<accession>A0ABT1M6S0</accession>
<feature type="transmembrane region" description="Helical" evidence="9">
    <location>
        <begin position="655"/>
        <end position="676"/>
    </location>
</feature>
<evidence type="ECO:0000313" key="13">
    <source>
        <dbReference type="Proteomes" id="UP001651690"/>
    </source>
</evidence>
<comment type="subcellular location">
    <subcellularLocation>
        <location evidence="1">Membrane</location>
        <topology evidence="1">Multi-pass membrane protein</topology>
    </subcellularLocation>
</comment>
<dbReference type="Gene3D" id="3.40.50.300">
    <property type="entry name" value="P-loop containing nucleotide triphosphate hydrolases"/>
    <property type="match status" value="1"/>
</dbReference>
<keyword evidence="2" id="KW-0813">Transport</keyword>
<evidence type="ECO:0000256" key="8">
    <source>
        <dbReference type="ARBA" id="ARBA00023136"/>
    </source>
</evidence>
<keyword evidence="3" id="KW-0597">Phosphoprotein</keyword>
<dbReference type="InterPro" id="IPR017871">
    <property type="entry name" value="ABC_transporter-like_CS"/>
</dbReference>
<evidence type="ECO:0000256" key="2">
    <source>
        <dbReference type="ARBA" id="ARBA00022448"/>
    </source>
</evidence>
<evidence type="ECO:0000256" key="1">
    <source>
        <dbReference type="ARBA" id="ARBA00004141"/>
    </source>
</evidence>
<keyword evidence="7 9" id="KW-1133">Transmembrane helix</keyword>
<organism evidence="12 13">
    <name type="scientific">Mycolicibacterium arenosum</name>
    <dbReference type="NCBI Taxonomy" id="2952157"/>
    <lineage>
        <taxon>Bacteria</taxon>
        <taxon>Bacillati</taxon>
        <taxon>Actinomycetota</taxon>
        <taxon>Actinomycetes</taxon>
        <taxon>Mycobacteriales</taxon>
        <taxon>Mycobacteriaceae</taxon>
        <taxon>Mycolicibacterium</taxon>
    </lineage>
</organism>
<dbReference type="Proteomes" id="UP001651690">
    <property type="component" value="Unassembled WGS sequence"/>
</dbReference>
<dbReference type="EMBL" id="JANDBD010000008">
    <property type="protein sequence ID" value="MCP9274550.1"/>
    <property type="molecule type" value="Genomic_DNA"/>
</dbReference>
<dbReference type="InterPro" id="IPR000253">
    <property type="entry name" value="FHA_dom"/>
</dbReference>
<feature type="transmembrane region" description="Helical" evidence="9">
    <location>
        <begin position="627"/>
        <end position="648"/>
    </location>
</feature>
<keyword evidence="6 12" id="KW-0067">ATP-binding</keyword>
<dbReference type="InterPro" id="IPR003593">
    <property type="entry name" value="AAA+_ATPase"/>
</dbReference>
<name>A0ABT1M6S0_9MYCO</name>
<dbReference type="SMART" id="SM00382">
    <property type="entry name" value="AAA"/>
    <property type="match status" value="1"/>
</dbReference>
<reference evidence="12 13" key="1">
    <citation type="submission" date="2022-06" db="EMBL/GenBank/DDBJ databases">
        <title>Mycolicibacterium sp. CAU 1645 isolated from seawater.</title>
        <authorList>
            <person name="Kim W."/>
        </authorList>
    </citation>
    <scope>NUCLEOTIDE SEQUENCE [LARGE SCALE GENOMIC DNA]</scope>
    <source>
        <strain evidence="12 13">CAU 1645</strain>
    </source>
</reference>
<feature type="transmembrane region" description="Helical" evidence="9">
    <location>
        <begin position="722"/>
        <end position="740"/>
    </location>
</feature>
<dbReference type="RefSeq" id="WP_255062146.1">
    <property type="nucleotide sequence ID" value="NZ_JANDBD010000008.1"/>
</dbReference>
<comment type="caution">
    <text evidence="12">The sequence shown here is derived from an EMBL/GenBank/DDBJ whole genome shotgun (WGS) entry which is preliminary data.</text>
</comment>
<evidence type="ECO:0000259" key="10">
    <source>
        <dbReference type="PROSITE" id="PS50006"/>
    </source>
</evidence>
<keyword evidence="8 9" id="KW-0472">Membrane</keyword>